<evidence type="ECO:0000256" key="2">
    <source>
        <dbReference type="ARBA" id="ARBA00009347"/>
    </source>
</evidence>
<dbReference type="AlphaFoldDB" id="A0A239AB49"/>
<keyword evidence="10" id="KW-1185">Reference proteome</keyword>
<reference evidence="9 10" key="1">
    <citation type="submission" date="2017-06" db="EMBL/GenBank/DDBJ databases">
        <authorList>
            <person name="Kim H.J."/>
            <person name="Triplett B.A."/>
        </authorList>
    </citation>
    <scope>NUCLEOTIDE SEQUENCE [LARGE SCALE GENOMIC DNA]</scope>
    <source>
        <strain evidence="9 10">DSM 45207</strain>
    </source>
</reference>
<evidence type="ECO:0000313" key="9">
    <source>
        <dbReference type="EMBL" id="SNR92769.1"/>
    </source>
</evidence>
<dbReference type="Pfam" id="PF02771">
    <property type="entry name" value="Acyl-CoA_dh_N"/>
    <property type="match status" value="1"/>
</dbReference>
<dbReference type="InterPro" id="IPR009075">
    <property type="entry name" value="AcylCo_DH/oxidase_C"/>
</dbReference>
<dbReference type="GO" id="GO:0003995">
    <property type="term" value="F:acyl-CoA dehydrogenase activity"/>
    <property type="evidence" value="ECO:0007669"/>
    <property type="project" value="InterPro"/>
</dbReference>
<dbReference type="Proteomes" id="UP000198348">
    <property type="component" value="Unassembled WGS sequence"/>
</dbReference>
<evidence type="ECO:0000259" key="7">
    <source>
        <dbReference type="Pfam" id="PF02770"/>
    </source>
</evidence>
<evidence type="ECO:0000259" key="8">
    <source>
        <dbReference type="Pfam" id="PF02771"/>
    </source>
</evidence>
<dbReference type="InterPro" id="IPR006089">
    <property type="entry name" value="Acyl-CoA_DH_CS"/>
</dbReference>
<dbReference type="SUPFAM" id="SSF56645">
    <property type="entry name" value="Acyl-CoA dehydrogenase NM domain-like"/>
    <property type="match status" value="1"/>
</dbReference>
<dbReference type="RefSeq" id="WP_245818878.1">
    <property type="nucleotide sequence ID" value="NZ_FZNW01000035.1"/>
</dbReference>
<gene>
    <name evidence="9" type="ORF">SAMN06265360_1358</name>
</gene>
<dbReference type="PROSITE" id="PS00073">
    <property type="entry name" value="ACYL_COA_DH_2"/>
    <property type="match status" value="1"/>
</dbReference>
<dbReference type="PANTHER" id="PTHR43884">
    <property type="entry name" value="ACYL-COA DEHYDROGENASE"/>
    <property type="match status" value="1"/>
</dbReference>
<dbReference type="Gene3D" id="1.20.140.10">
    <property type="entry name" value="Butyryl-CoA Dehydrogenase, subunit A, domain 3"/>
    <property type="match status" value="1"/>
</dbReference>
<dbReference type="InterPro" id="IPR009100">
    <property type="entry name" value="AcylCoA_DH/oxidase_NM_dom_sf"/>
</dbReference>
<comment type="cofactor">
    <cofactor evidence="1 5">
        <name>FAD</name>
        <dbReference type="ChEBI" id="CHEBI:57692"/>
    </cofactor>
</comment>
<dbReference type="EMBL" id="FZNW01000035">
    <property type="protein sequence ID" value="SNR92769.1"/>
    <property type="molecule type" value="Genomic_DNA"/>
</dbReference>
<dbReference type="FunFam" id="1.20.140.10:FF:000012">
    <property type="entry name" value="Acyl-CoA dehydrogenase fadE12"/>
    <property type="match status" value="1"/>
</dbReference>
<dbReference type="InterPro" id="IPR046373">
    <property type="entry name" value="Acyl-CoA_Oxase/DH_mid-dom_sf"/>
</dbReference>
<evidence type="ECO:0000256" key="3">
    <source>
        <dbReference type="ARBA" id="ARBA00022630"/>
    </source>
</evidence>
<evidence type="ECO:0000313" key="10">
    <source>
        <dbReference type="Proteomes" id="UP000198348"/>
    </source>
</evidence>
<feature type="domain" description="Acyl-CoA oxidase/dehydrogenase middle" evidence="7">
    <location>
        <begin position="132"/>
        <end position="229"/>
    </location>
</feature>
<dbReference type="Gene3D" id="2.40.110.10">
    <property type="entry name" value="Butyryl-CoA Dehydrogenase, subunit A, domain 2"/>
    <property type="match status" value="1"/>
</dbReference>
<feature type="domain" description="Acyl-CoA dehydrogenase/oxidase N-terminal" evidence="8">
    <location>
        <begin position="16"/>
        <end position="127"/>
    </location>
</feature>
<evidence type="ECO:0000256" key="1">
    <source>
        <dbReference type="ARBA" id="ARBA00001974"/>
    </source>
</evidence>
<accession>A0A239AB49</accession>
<evidence type="ECO:0000256" key="5">
    <source>
        <dbReference type="RuleBase" id="RU362125"/>
    </source>
</evidence>
<proteinExistence type="inferred from homology"/>
<dbReference type="InterPro" id="IPR036250">
    <property type="entry name" value="AcylCo_DH-like_C"/>
</dbReference>
<dbReference type="InterPro" id="IPR013786">
    <property type="entry name" value="AcylCoA_DH/ox_N"/>
</dbReference>
<organism evidence="9 10">
    <name type="scientific">Haloechinothrix alba</name>
    <dbReference type="NCBI Taxonomy" id="664784"/>
    <lineage>
        <taxon>Bacteria</taxon>
        <taxon>Bacillati</taxon>
        <taxon>Actinomycetota</taxon>
        <taxon>Actinomycetes</taxon>
        <taxon>Pseudonocardiales</taxon>
        <taxon>Pseudonocardiaceae</taxon>
        <taxon>Haloechinothrix</taxon>
    </lineage>
</organism>
<name>A0A239AB49_9PSEU</name>
<keyword evidence="3 5" id="KW-0285">Flavoprotein</keyword>
<dbReference type="Gene3D" id="1.10.540.10">
    <property type="entry name" value="Acyl-CoA dehydrogenase/oxidase, N-terminal domain"/>
    <property type="match status" value="1"/>
</dbReference>
<dbReference type="Pfam" id="PF00441">
    <property type="entry name" value="Acyl-CoA_dh_1"/>
    <property type="match status" value="1"/>
</dbReference>
<dbReference type="GO" id="GO:0050660">
    <property type="term" value="F:flavin adenine dinucleotide binding"/>
    <property type="evidence" value="ECO:0007669"/>
    <property type="project" value="InterPro"/>
</dbReference>
<sequence>MTESATAQVHGAWDLSEDQLAIRQAVEEGMRKFGLDYWREVDKAGEFPAEFFSFAAAQGWLGIAMPPEHGGAGLGISEAVMMMEAIARGGGLSAASAVHMNVFSTNVVVKHGSDEMRQETLPGVIGGQTRVAFGVSEPDSGLDTSSLRTRAVREGDNWRINGRKVWISTAQVAEKILLLTRSREAEPGRSKADGLTLFFTDLDRDRITVNEIDKTGRAAVDSNELFIDDLVVPDRHRVGEEGRGFKLLLDGLNPERLLVASEAIGIGRAALQQAVDYAKQRTVFDRVIGQNQGVQFPLADSYARLESTWLTVLRGASLYDRGIDCGAEANIAKLLGGEYGFEAADRAMQTLGGYGYAKDYHVERMWREVKLCRIAPVSPELILSYLAEHKLGLPKSY</sequence>
<feature type="domain" description="Acyl-CoA dehydrogenase/oxidase C-terminal" evidence="6">
    <location>
        <begin position="242"/>
        <end position="375"/>
    </location>
</feature>
<evidence type="ECO:0000259" key="6">
    <source>
        <dbReference type="Pfam" id="PF00441"/>
    </source>
</evidence>
<keyword evidence="5" id="KW-0560">Oxidoreductase</keyword>
<evidence type="ECO:0000256" key="4">
    <source>
        <dbReference type="ARBA" id="ARBA00022827"/>
    </source>
</evidence>
<dbReference type="InterPro" id="IPR006091">
    <property type="entry name" value="Acyl-CoA_Oxase/DH_mid-dom"/>
</dbReference>
<dbReference type="SUPFAM" id="SSF47203">
    <property type="entry name" value="Acyl-CoA dehydrogenase C-terminal domain-like"/>
    <property type="match status" value="1"/>
</dbReference>
<dbReference type="InterPro" id="IPR037069">
    <property type="entry name" value="AcylCoA_DH/ox_N_sf"/>
</dbReference>
<dbReference type="PANTHER" id="PTHR43884:SF12">
    <property type="entry name" value="ISOVALERYL-COA DEHYDROGENASE, MITOCHONDRIAL-RELATED"/>
    <property type="match status" value="1"/>
</dbReference>
<dbReference type="Pfam" id="PF02770">
    <property type="entry name" value="Acyl-CoA_dh_M"/>
    <property type="match status" value="1"/>
</dbReference>
<comment type="similarity">
    <text evidence="2 5">Belongs to the acyl-CoA dehydrogenase family.</text>
</comment>
<keyword evidence="4 5" id="KW-0274">FAD</keyword>
<protein>
    <submittedName>
        <fullName evidence="9">Acyl-CoA dehydrogenase</fullName>
    </submittedName>
</protein>